<protein>
    <recommendedName>
        <fullName evidence="1">HD domain-containing protein</fullName>
    </recommendedName>
</protein>
<dbReference type="InterPro" id="IPR006674">
    <property type="entry name" value="HD_domain"/>
</dbReference>
<dbReference type="Gene3D" id="1.10.3210.10">
    <property type="entry name" value="Hypothetical protein af1432"/>
    <property type="match status" value="1"/>
</dbReference>
<dbReference type="AlphaFoldDB" id="X1HHR9"/>
<organism evidence="2">
    <name type="scientific">marine sediment metagenome</name>
    <dbReference type="NCBI Taxonomy" id="412755"/>
    <lineage>
        <taxon>unclassified sequences</taxon>
        <taxon>metagenomes</taxon>
        <taxon>ecological metagenomes</taxon>
    </lineage>
</organism>
<evidence type="ECO:0000313" key="2">
    <source>
        <dbReference type="EMBL" id="GAH56590.1"/>
    </source>
</evidence>
<dbReference type="InterPro" id="IPR003607">
    <property type="entry name" value="HD/PDEase_dom"/>
</dbReference>
<comment type="caution">
    <text evidence="2">The sequence shown here is derived from an EMBL/GenBank/DDBJ whole genome shotgun (WGS) entry which is preliminary data.</text>
</comment>
<accession>X1HHR9</accession>
<feature type="domain" description="HD" evidence="1">
    <location>
        <begin position="136"/>
        <end position="172"/>
    </location>
</feature>
<feature type="non-terminal residue" evidence="2">
    <location>
        <position position="172"/>
    </location>
</feature>
<gene>
    <name evidence="2" type="ORF">S03H2_34546</name>
</gene>
<dbReference type="EMBL" id="BARU01021089">
    <property type="protein sequence ID" value="GAH56590.1"/>
    <property type="molecule type" value="Genomic_DNA"/>
</dbReference>
<dbReference type="SUPFAM" id="SSF109604">
    <property type="entry name" value="HD-domain/PDEase-like"/>
    <property type="match status" value="1"/>
</dbReference>
<reference evidence="2" key="1">
    <citation type="journal article" date="2014" name="Front. Microbiol.">
        <title>High frequency of phylogenetically diverse reductive dehalogenase-homologous genes in deep subseafloor sedimentary metagenomes.</title>
        <authorList>
            <person name="Kawai M."/>
            <person name="Futagami T."/>
            <person name="Toyoda A."/>
            <person name="Takaki Y."/>
            <person name="Nishi S."/>
            <person name="Hori S."/>
            <person name="Arai W."/>
            <person name="Tsubouchi T."/>
            <person name="Morono Y."/>
            <person name="Uchiyama I."/>
            <person name="Ito T."/>
            <person name="Fujiyama A."/>
            <person name="Inagaki F."/>
            <person name="Takami H."/>
        </authorList>
    </citation>
    <scope>NUCLEOTIDE SEQUENCE</scope>
    <source>
        <strain evidence="2">Expedition CK06-06</strain>
    </source>
</reference>
<sequence length="172" mass="19954">MYLKLNLEKLNELYSSIGLSFVEESKVIKVKENRKYLLSDYPEVKEKLKHKFGMTFNDMHKWHISKYGEMNLKTKIIKTEPTKGLDELRLTLISNIKRIKEVELKESINQLLHNHPVFYSGPGAKLKHHDYKYGLFEHTIQVLKLSIMISKIIGVVVDHDLLIAGAVLHDIG</sequence>
<dbReference type="CDD" id="cd00077">
    <property type="entry name" value="HDc"/>
    <property type="match status" value="1"/>
</dbReference>
<name>X1HHR9_9ZZZZ</name>
<evidence type="ECO:0000259" key="1">
    <source>
        <dbReference type="Pfam" id="PF01966"/>
    </source>
</evidence>
<dbReference type="Pfam" id="PF01966">
    <property type="entry name" value="HD"/>
    <property type="match status" value="1"/>
</dbReference>
<proteinExistence type="predicted"/>